<evidence type="ECO:0000313" key="8">
    <source>
        <dbReference type="Proteomes" id="UP000620075"/>
    </source>
</evidence>
<dbReference type="FunFam" id="3.20.20.60:FF:000013">
    <property type="entry name" value="Citrate lyase beta subunit"/>
    <property type="match status" value="1"/>
</dbReference>
<evidence type="ECO:0000256" key="5">
    <source>
        <dbReference type="PIRSR" id="PIRSR015582-2"/>
    </source>
</evidence>
<comment type="cofactor">
    <cofactor evidence="1">
        <name>Mg(2+)</name>
        <dbReference type="ChEBI" id="CHEBI:18420"/>
    </cofactor>
</comment>
<dbReference type="InterPro" id="IPR040442">
    <property type="entry name" value="Pyrv_kinase-like_dom_sf"/>
</dbReference>
<protein>
    <submittedName>
        <fullName evidence="7">CoA ester lyase</fullName>
    </submittedName>
</protein>
<dbReference type="PANTHER" id="PTHR32308:SF10">
    <property type="entry name" value="CITRATE LYASE SUBUNIT BETA"/>
    <property type="match status" value="1"/>
</dbReference>
<evidence type="ECO:0000256" key="2">
    <source>
        <dbReference type="ARBA" id="ARBA00022723"/>
    </source>
</evidence>
<organism evidence="7 8">
    <name type="scientific">Candidatus Dormiibacter inghamiae</name>
    <dbReference type="NCBI Taxonomy" id="3127013"/>
    <lineage>
        <taxon>Bacteria</taxon>
        <taxon>Bacillati</taxon>
        <taxon>Candidatus Dormiibacterota</taxon>
        <taxon>Candidatus Dormibacteria</taxon>
        <taxon>Candidatus Dormibacterales</taxon>
        <taxon>Candidatus Dormibacteraceae</taxon>
        <taxon>Candidatus Dormiibacter</taxon>
    </lineage>
</organism>
<dbReference type="InterPro" id="IPR011206">
    <property type="entry name" value="Citrate_lyase_beta/mcl1/mcl2"/>
</dbReference>
<dbReference type="EMBL" id="JAEKNQ010000017">
    <property type="protein sequence ID" value="MBJ7602215.1"/>
    <property type="molecule type" value="Genomic_DNA"/>
</dbReference>
<feature type="domain" description="HpcH/HpaI aldolase/citrate lyase" evidence="6">
    <location>
        <begin position="11"/>
        <end position="240"/>
    </location>
</feature>
<dbReference type="InterPro" id="IPR015813">
    <property type="entry name" value="Pyrv/PenolPyrv_kinase-like_dom"/>
</dbReference>
<dbReference type="AlphaFoldDB" id="A0A934KCD7"/>
<sequence length="310" mass="34409">MPPASQRRGRRSCLAVPGSNRRFHAKADQSAADMIFLDLEDAVAPRAKEEARELVVSALNQYAFESKVRGVRVNDVTTRWCGDDIRHVVEGAGERLDCLVIPKVEDQDHVHFVHHLLHQLEAKLGLNRRIGLELQLETARGLENASRIAAASDRTETLIFGPVDLAADLRLPSLRSGDLREDYPGDFWHHFHATLLVAARAHRLQAIDGPYVQVRDLAGLRRFAVRSAALGYDGKWALNPAQIEVLNEVYAPCLADFRRALEIVEAYRQATDADGRGAVMLGDEMIDEASRKLAQVMVERGRAAGLEEGT</sequence>
<dbReference type="GO" id="GO:0000287">
    <property type="term" value="F:magnesium ion binding"/>
    <property type="evidence" value="ECO:0007669"/>
    <property type="project" value="TreeGrafter"/>
</dbReference>
<keyword evidence="3 5" id="KW-0460">Magnesium</keyword>
<dbReference type="PANTHER" id="PTHR32308">
    <property type="entry name" value="LYASE BETA SUBUNIT, PUTATIVE (AFU_ORTHOLOGUE AFUA_4G13030)-RELATED"/>
    <property type="match status" value="1"/>
</dbReference>
<dbReference type="SUPFAM" id="SSF51621">
    <property type="entry name" value="Phosphoenolpyruvate/pyruvate domain"/>
    <property type="match status" value="1"/>
</dbReference>
<dbReference type="GO" id="GO:0016829">
    <property type="term" value="F:lyase activity"/>
    <property type="evidence" value="ECO:0007669"/>
    <property type="project" value="UniProtKB-KW"/>
</dbReference>
<evidence type="ECO:0000256" key="4">
    <source>
        <dbReference type="PIRSR" id="PIRSR015582-1"/>
    </source>
</evidence>
<feature type="binding site" evidence="4">
    <location>
        <position position="137"/>
    </location>
    <ligand>
        <name>substrate</name>
    </ligand>
</feature>
<dbReference type="GO" id="GO:0006107">
    <property type="term" value="P:oxaloacetate metabolic process"/>
    <property type="evidence" value="ECO:0007669"/>
    <property type="project" value="TreeGrafter"/>
</dbReference>
<keyword evidence="7" id="KW-0456">Lyase</keyword>
<evidence type="ECO:0000259" key="6">
    <source>
        <dbReference type="Pfam" id="PF03328"/>
    </source>
</evidence>
<reference evidence="7 8" key="1">
    <citation type="submission" date="2020-10" db="EMBL/GenBank/DDBJ databases">
        <title>Ca. Dormibacterota MAGs.</title>
        <authorList>
            <person name="Montgomery K."/>
        </authorList>
    </citation>
    <scope>NUCLEOTIDE SEQUENCE [LARGE SCALE GENOMIC DNA]</scope>
    <source>
        <strain evidence="7">SC8811_S16_3</strain>
    </source>
</reference>
<evidence type="ECO:0000313" key="7">
    <source>
        <dbReference type="EMBL" id="MBJ7602215.1"/>
    </source>
</evidence>
<dbReference type="InterPro" id="IPR005000">
    <property type="entry name" value="Aldolase/citrate-lyase_domain"/>
</dbReference>
<accession>A0A934KCD7</accession>
<name>A0A934KCD7_9BACT</name>
<dbReference type="Gene3D" id="3.20.20.60">
    <property type="entry name" value="Phosphoenolpyruvate-binding domains"/>
    <property type="match status" value="1"/>
</dbReference>
<proteinExistence type="predicted"/>
<feature type="binding site" evidence="5">
    <location>
        <position position="137"/>
    </location>
    <ligand>
        <name>Mg(2+)</name>
        <dbReference type="ChEBI" id="CHEBI:18420"/>
    </ligand>
</feature>
<dbReference type="Proteomes" id="UP000620075">
    <property type="component" value="Unassembled WGS sequence"/>
</dbReference>
<evidence type="ECO:0000256" key="1">
    <source>
        <dbReference type="ARBA" id="ARBA00001946"/>
    </source>
</evidence>
<feature type="binding site" evidence="4">
    <location>
        <position position="72"/>
    </location>
    <ligand>
        <name>substrate</name>
    </ligand>
</feature>
<dbReference type="PIRSF" id="PIRSF015582">
    <property type="entry name" value="Cit_lyase_B"/>
    <property type="match status" value="1"/>
</dbReference>
<keyword evidence="2 5" id="KW-0479">Metal-binding</keyword>
<gene>
    <name evidence="7" type="ORF">JF888_03330</name>
</gene>
<dbReference type="RefSeq" id="WP_338176617.1">
    <property type="nucleotide sequence ID" value="NZ_JAEKNQ010000017.1"/>
</dbReference>
<comment type="caution">
    <text evidence="7">The sequence shown here is derived from an EMBL/GenBank/DDBJ whole genome shotgun (WGS) entry which is preliminary data.</text>
</comment>
<feature type="binding site" evidence="5">
    <location>
        <position position="164"/>
    </location>
    <ligand>
        <name>Mg(2+)</name>
        <dbReference type="ChEBI" id="CHEBI:18420"/>
    </ligand>
</feature>
<evidence type="ECO:0000256" key="3">
    <source>
        <dbReference type="ARBA" id="ARBA00022842"/>
    </source>
</evidence>
<dbReference type="Pfam" id="PF03328">
    <property type="entry name" value="HpcH_HpaI"/>
    <property type="match status" value="1"/>
</dbReference>